<keyword evidence="1" id="KW-0812">Transmembrane</keyword>
<proteinExistence type="predicted"/>
<keyword evidence="1" id="KW-0472">Membrane</keyword>
<feature type="transmembrane region" description="Helical" evidence="1">
    <location>
        <begin position="109"/>
        <end position="128"/>
    </location>
</feature>
<feature type="transmembrane region" description="Helical" evidence="1">
    <location>
        <begin position="15"/>
        <end position="36"/>
    </location>
</feature>
<reference evidence="2" key="1">
    <citation type="submission" date="2022-07" db="EMBL/GenBank/DDBJ databases">
        <title>Draft genome sequence of Zalerion maritima ATCC 34329, a (micro)plastics degrading marine fungus.</title>
        <authorList>
            <person name="Paco A."/>
            <person name="Goncalves M.F.M."/>
            <person name="Rocha-Santos T.A.P."/>
            <person name="Alves A."/>
        </authorList>
    </citation>
    <scope>NUCLEOTIDE SEQUENCE</scope>
    <source>
        <strain evidence="2">ATCC 34329</strain>
    </source>
</reference>
<comment type="caution">
    <text evidence="2">The sequence shown here is derived from an EMBL/GenBank/DDBJ whole genome shotgun (WGS) entry which is preliminary data.</text>
</comment>
<dbReference type="EMBL" id="JAKWBI020000015">
    <property type="protein sequence ID" value="KAJ2906358.1"/>
    <property type="molecule type" value="Genomic_DNA"/>
</dbReference>
<keyword evidence="1" id="KW-1133">Transmembrane helix</keyword>
<feature type="transmembrane region" description="Helical" evidence="1">
    <location>
        <begin position="167"/>
        <end position="188"/>
    </location>
</feature>
<dbReference type="Proteomes" id="UP001201980">
    <property type="component" value="Unassembled WGS sequence"/>
</dbReference>
<feature type="transmembrane region" description="Helical" evidence="1">
    <location>
        <begin position="508"/>
        <end position="532"/>
    </location>
</feature>
<evidence type="ECO:0000313" key="3">
    <source>
        <dbReference type="Proteomes" id="UP001201980"/>
    </source>
</evidence>
<dbReference type="AlphaFoldDB" id="A0AAD5RZF6"/>
<protein>
    <submittedName>
        <fullName evidence="2">Uncharacterized protein</fullName>
    </submittedName>
</protein>
<accession>A0AAD5RZF6</accession>
<gene>
    <name evidence="2" type="ORF">MKZ38_002074</name>
</gene>
<evidence type="ECO:0000256" key="1">
    <source>
        <dbReference type="SAM" id="Phobius"/>
    </source>
</evidence>
<name>A0AAD5RZF6_9PEZI</name>
<keyword evidence="3" id="KW-1185">Reference proteome</keyword>
<evidence type="ECO:0000313" key="2">
    <source>
        <dbReference type="EMBL" id="KAJ2906358.1"/>
    </source>
</evidence>
<organism evidence="2 3">
    <name type="scientific">Zalerion maritima</name>
    <dbReference type="NCBI Taxonomy" id="339359"/>
    <lineage>
        <taxon>Eukaryota</taxon>
        <taxon>Fungi</taxon>
        <taxon>Dikarya</taxon>
        <taxon>Ascomycota</taxon>
        <taxon>Pezizomycotina</taxon>
        <taxon>Sordariomycetes</taxon>
        <taxon>Lulworthiomycetidae</taxon>
        <taxon>Lulworthiales</taxon>
        <taxon>Lulworthiaceae</taxon>
        <taxon>Zalerion</taxon>
    </lineage>
</organism>
<sequence>MDSLVPSLHTLEGDYVAYTITLSAITLWLLLHRLLLNRGFVFRRQGLSTDTRAAFAIGVSCTLWTGAVFRRVLVSTTHGPGSDGDGTESGTGPGSWGNYATAIHTLSEMAIAPLLVQTLFIFWLSSWLDSMLLSRAANSNSNRPSRLVTLSHVHDIYSWESGLHPTFYRIFLLTITLVVSVPASCAIATGQAATGILNLAGLAVFILDGVPKHTYFSPSVAHRYCEDTLRIVLPTTHHEGTTYVLPSRNRGMDATWSSKIAAEHAEADGEIMVLFSKMRAQEWEPSEVLKRLRSTMAAYRERVASLSVGQAERLARWIYADGGDMRTRAIECARAPGVHLIGRDLMFALCIAEYLVFISQGRLSRGIREQIGKLRLMRRSGAGDGEGQEDRAGTIGYLPGIEGYKEAVEHVYSIFDIPVERAAVEFTVQPPAHSFALKKAPAGIEEYVGDLWDLATHHSESTFSALYFFTTVWFMEMGNVNGFHIFPLRVSSRDGDVQSRMVIWRQAWFAACVGQLLSVSWIGFGGFVSGYFP</sequence>